<dbReference type="AlphaFoldDB" id="A0A5B2V1X7"/>
<feature type="compositionally biased region" description="Gly residues" evidence="1">
    <location>
        <begin position="29"/>
        <end position="39"/>
    </location>
</feature>
<feature type="region of interest" description="Disordered" evidence="1">
    <location>
        <begin position="27"/>
        <end position="48"/>
    </location>
</feature>
<dbReference type="EMBL" id="VUOL01000002">
    <property type="protein sequence ID" value="KAA2232758.1"/>
    <property type="molecule type" value="Genomic_DNA"/>
</dbReference>
<evidence type="ECO:0000313" key="3">
    <source>
        <dbReference type="Proteomes" id="UP000325296"/>
    </source>
</evidence>
<dbReference type="Proteomes" id="UP000325296">
    <property type="component" value="Unassembled WGS sequence"/>
</dbReference>
<protein>
    <submittedName>
        <fullName evidence="2">Uncharacterized protein</fullName>
    </submittedName>
</protein>
<proteinExistence type="predicted"/>
<organism evidence="2 3">
    <name type="scientific">Pseudomonas brenneri</name>
    <dbReference type="NCBI Taxonomy" id="129817"/>
    <lineage>
        <taxon>Bacteria</taxon>
        <taxon>Pseudomonadati</taxon>
        <taxon>Pseudomonadota</taxon>
        <taxon>Gammaproteobacteria</taxon>
        <taxon>Pseudomonadales</taxon>
        <taxon>Pseudomonadaceae</taxon>
        <taxon>Pseudomonas</taxon>
    </lineage>
</organism>
<gene>
    <name evidence="2" type="ORF">F1720_04190</name>
</gene>
<name>A0A5B2V1X7_9PSED</name>
<accession>A0A5B2V1X7</accession>
<sequence>MLAKNVNDNARCLVRRGVLEFFASKLAPTGGGASGGQAGGALADRQAGTDRCQRRLVIRLALR</sequence>
<evidence type="ECO:0000256" key="1">
    <source>
        <dbReference type="SAM" id="MobiDB-lite"/>
    </source>
</evidence>
<evidence type="ECO:0000313" key="2">
    <source>
        <dbReference type="EMBL" id="KAA2232758.1"/>
    </source>
</evidence>
<reference evidence="2 3" key="1">
    <citation type="submission" date="2019-09" db="EMBL/GenBank/DDBJ databases">
        <title>Draft genome sequence of Pseudomonas brenneri CCUG 51514(T).</title>
        <authorList>
            <person name="Tunovic T."/>
            <person name="Pineiro-Iglesias B."/>
            <person name="Unosson C."/>
            <person name="Inganas E."/>
            <person name="Ohlen M."/>
            <person name="Cardew S."/>
            <person name="Jensie-Markopoulos S."/>
            <person name="Salva-Serra F."/>
            <person name="Jaen-Luchoro D."/>
            <person name="Svensson-Stadler L."/>
            <person name="Chun J."/>
            <person name="Moore E."/>
        </authorList>
    </citation>
    <scope>NUCLEOTIDE SEQUENCE [LARGE SCALE GENOMIC DNA]</scope>
    <source>
        <strain evidence="2 3">CCUG 51514</strain>
    </source>
</reference>
<comment type="caution">
    <text evidence="2">The sequence shown here is derived from an EMBL/GenBank/DDBJ whole genome shotgun (WGS) entry which is preliminary data.</text>
</comment>